<dbReference type="Proteomes" id="UP001378960">
    <property type="component" value="Unassembled WGS sequence"/>
</dbReference>
<protein>
    <submittedName>
        <fullName evidence="1">Uncharacterized protein</fullName>
    </submittedName>
</protein>
<keyword evidence="2" id="KW-1185">Reference proteome</keyword>
<dbReference type="EMBL" id="BTGB01000002">
    <property type="protein sequence ID" value="GMM45417.1"/>
    <property type="molecule type" value="Genomic_DNA"/>
</dbReference>
<evidence type="ECO:0000313" key="1">
    <source>
        <dbReference type="EMBL" id="GMM45417.1"/>
    </source>
</evidence>
<dbReference type="AlphaFoldDB" id="A0AAV5R328"/>
<gene>
    <name evidence="1" type="ORF">DAPK24_019920</name>
</gene>
<sequence>MSYFAQTGSVRAISKMFESISVPMIFTNVEPLSGVPEESSVTGTKIDSTANVVSNNDIEVSNVENDINNNNNHLDENLDEQLKTQSNTTLENNNNDKTIPSETNVYKHLKTYPIVDSWIKIFHWIPGPRIVRPTLMNIAYSNSLRPYTSYVDNYFNNQLNNLDEALPLVKTLRMRDIRNVILDDPIKNISVTTGKALVDVGNLTQRTIIEPSRDGIHQLRDLRGEYISFVDNQPIIRSHINPLIKQINMRLINDINTFLPLNAESENIPISYVDLDDQSNELAYTFQIINMGLLRSRPVLQERLQDITKSPQVASKHIASIYQESKENRGEGRIIIIIATIETIRKLVSEGYTLMSANAFLNFLGTQPNESEKLSIAEEIIDPVEDKENTENLTLEVDKVSA</sequence>
<organism evidence="1 2">
    <name type="scientific">Pichia kluyveri</name>
    <name type="common">Yeast</name>
    <dbReference type="NCBI Taxonomy" id="36015"/>
    <lineage>
        <taxon>Eukaryota</taxon>
        <taxon>Fungi</taxon>
        <taxon>Dikarya</taxon>
        <taxon>Ascomycota</taxon>
        <taxon>Saccharomycotina</taxon>
        <taxon>Pichiomycetes</taxon>
        <taxon>Pichiales</taxon>
        <taxon>Pichiaceae</taxon>
        <taxon>Pichia</taxon>
    </lineage>
</organism>
<proteinExistence type="predicted"/>
<reference evidence="1 2" key="1">
    <citation type="journal article" date="2023" name="Elife">
        <title>Identification of key yeast species and microbe-microbe interactions impacting larval growth of Drosophila in the wild.</title>
        <authorList>
            <person name="Mure A."/>
            <person name="Sugiura Y."/>
            <person name="Maeda R."/>
            <person name="Honda K."/>
            <person name="Sakurai N."/>
            <person name="Takahashi Y."/>
            <person name="Watada M."/>
            <person name="Katoh T."/>
            <person name="Gotoh A."/>
            <person name="Gotoh Y."/>
            <person name="Taniguchi I."/>
            <person name="Nakamura K."/>
            <person name="Hayashi T."/>
            <person name="Katayama T."/>
            <person name="Uemura T."/>
            <person name="Hattori Y."/>
        </authorList>
    </citation>
    <scope>NUCLEOTIDE SEQUENCE [LARGE SCALE GENOMIC DNA]</scope>
    <source>
        <strain evidence="1 2">PK-24</strain>
    </source>
</reference>
<comment type="caution">
    <text evidence="1">The sequence shown here is derived from an EMBL/GenBank/DDBJ whole genome shotgun (WGS) entry which is preliminary data.</text>
</comment>
<accession>A0AAV5R328</accession>
<evidence type="ECO:0000313" key="2">
    <source>
        <dbReference type="Proteomes" id="UP001378960"/>
    </source>
</evidence>
<dbReference type="Pfam" id="PF17316">
    <property type="entry name" value="Perilipin_2"/>
    <property type="match status" value="1"/>
</dbReference>
<name>A0AAV5R328_PICKL</name>